<keyword evidence="5" id="KW-1133">Transmembrane helix</keyword>
<keyword evidence="5" id="KW-0472">Membrane</keyword>
<dbReference type="PANTHER" id="PTHR43317:SF1">
    <property type="entry name" value="THERMOSPERMINE SYNTHASE ACAULIS5"/>
    <property type="match status" value="1"/>
</dbReference>
<feature type="transmembrane region" description="Helical" evidence="5">
    <location>
        <begin position="160"/>
        <end position="179"/>
    </location>
</feature>
<feature type="domain" description="PABS" evidence="6">
    <location>
        <begin position="399"/>
        <end position="531"/>
    </location>
</feature>
<dbReference type="InterPro" id="IPR030374">
    <property type="entry name" value="PABS"/>
</dbReference>
<feature type="transmembrane region" description="Helical" evidence="5">
    <location>
        <begin position="81"/>
        <end position="100"/>
    </location>
</feature>
<evidence type="ECO:0000313" key="7">
    <source>
        <dbReference type="EMBL" id="CAG8464644.1"/>
    </source>
</evidence>
<keyword evidence="2 4" id="KW-0808">Transferase</keyword>
<evidence type="ECO:0000256" key="5">
    <source>
        <dbReference type="SAM" id="Phobius"/>
    </source>
</evidence>
<dbReference type="Proteomes" id="UP000789508">
    <property type="component" value="Unassembled WGS sequence"/>
</dbReference>
<feature type="transmembrane region" description="Helical" evidence="5">
    <location>
        <begin position="270"/>
        <end position="288"/>
    </location>
</feature>
<sequence>MSRRKRNVPTRQQSTIKLSSKKQEVASGEDHITSVTQLWTLPRATLLLVTPILASTILQVSPRYLEPLYGNVFSYLYFKEAALGCVIFGIILGVWVISIVKESWNRQAEKQNEAYLSTLIMIGIDWCGILLALSPLSVKLLFTQSGTLGPYIGPHVTQTWLAYPVLFTLALINTLVCARREREKKILLYRWALYVIMHVVVISSLTYVLYNVVSMGRTCQRLYSSGLLLALVSGLFKALYRIYGEITLLEDSAQRRKAQTLVAKEVRPSVNILPQILIIILVIYNAGFNSQCLLNVSNNNNDQNNSKSAYIVLARNESVTGWIDVVDDPTRDIRVMRAGHSLIGGVRKSTWESVFASFYYMEAVQLVEGRTHDEQEKALQIGLGIGVSASSLQENNVLVDIVEIDPAVYAFAVNYFRLAPLSKPYIQDGRKFINEAPSNKYDYVLHDVFTGGSVPETLFSVEALIQIQRILKEDGVLALNYVGSQKWPDAEALGLIYNTIKAVFPYVNCYREGSSESIEVFENIVFFASAKPISFRAITTNSTFTGGLREYVLETFEKWKVDLTRLSNVTESCFC</sequence>
<dbReference type="GO" id="GO:0016740">
    <property type="term" value="F:transferase activity"/>
    <property type="evidence" value="ECO:0007669"/>
    <property type="project" value="UniProtKB-UniRule"/>
</dbReference>
<comment type="similarity">
    <text evidence="1">Belongs to the spermidine/spermine synthase family.</text>
</comment>
<evidence type="ECO:0000313" key="8">
    <source>
        <dbReference type="Proteomes" id="UP000789508"/>
    </source>
</evidence>
<feature type="transmembrane region" description="Helical" evidence="5">
    <location>
        <begin position="222"/>
        <end position="240"/>
    </location>
</feature>
<name>A0A9N8VYD4_9GLOM</name>
<dbReference type="PANTHER" id="PTHR43317">
    <property type="entry name" value="THERMOSPERMINE SYNTHASE ACAULIS5"/>
    <property type="match status" value="1"/>
</dbReference>
<evidence type="ECO:0000256" key="1">
    <source>
        <dbReference type="ARBA" id="ARBA00007867"/>
    </source>
</evidence>
<proteinExistence type="inferred from homology"/>
<dbReference type="NCBIfam" id="NF037959">
    <property type="entry name" value="MFS_SpdSyn"/>
    <property type="match status" value="1"/>
</dbReference>
<feature type="transmembrane region" description="Helical" evidence="5">
    <location>
        <begin position="44"/>
        <end position="61"/>
    </location>
</feature>
<keyword evidence="8" id="KW-1185">Reference proteome</keyword>
<dbReference type="PROSITE" id="PS51006">
    <property type="entry name" value="PABS_2"/>
    <property type="match status" value="1"/>
</dbReference>
<evidence type="ECO:0000259" key="6">
    <source>
        <dbReference type="PROSITE" id="PS51006"/>
    </source>
</evidence>
<evidence type="ECO:0000256" key="3">
    <source>
        <dbReference type="ARBA" id="ARBA00023115"/>
    </source>
</evidence>
<protein>
    <submittedName>
        <fullName evidence="7">11320_t:CDS:1</fullName>
    </submittedName>
</protein>
<feature type="transmembrane region" description="Helical" evidence="5">
    <location>
        <begin position="112"/>
        <end position="133"/>
    </location>
</feature>
<dbReference type="EMBL" id="CAJVPS010000203">
    <property type="protein sequence ID" value="CAG8464644.1"/>
    <property type="molecule type" value="Genomic_DNA"/>
</dbReference>
<comment type="caution">
    <text evidence="7">The sequence shown here is derived from an EMBL/GenBank/DDBJ whole genome shotgun (WGS) entry which is preliminary data.</text>
</comment>
<feature type="active site" description="Proton acceptor" evidence="4">
    <location>
        <position position="447"/>
    </location>
</feature>
<keyword evidence="5" id="KW-0812">Transmembrane</keyword>
<reference evidence="7" key="1">
    <citation type="submission" date="2021-06" db="EMBL/GenBank/DDBJ databases">
        <authorList>
            <person name="Kallberg Y."/>
            <person name="Tangrot J."/>
            <person name="Rosling A."/>
        </authorList>
    </citation>
    <scope>NUCLEOTIDE SEQUENCE</scope>
    <source>
        <strain evidence="7">FL130A</strain>
    </source>
</reference>
<gene>
    <name evidence="7" type="ORF">ALEPTO_LOCUS1713</name>
</gene>
<dbReference type="InterPro" id="IPR029063">
    <property type="entry name" value="SAM-dependent_MTases_sf"/>
</dbReference>
<keyword evidence="3 4" id="KW-0620">Polyamine biosynthesis</keyword>
<accession>A0A9N8VYD4</accession>
<evidence type="ECO:0000256" key="2">
    <source>
        <dbReference type="ARBA" id="ARBA00022679"/>
    </source>
</evidence>
<dbReference type="SUPFAM" id="SSF53335">
    <property type="entry name" value="S-adenosyl-L-methionine-dependent methyltransferases"/>
    <property type="match status" value="1"/>
</dbReference>
<dbReference type="OrthoDB" id="2016285at2759"/>
<evidence type="ECO:0000256" key="4">
    <source>
        <dbReference type="PROSITE-ProRule" id="PRU00354"/>
    </source>
</evidence>
<dbReference type="AlphaFoldDB" id="A0A9N8VYD4"/>
<dbReference type="Pfam" id="PF01564">
    <property type="entry name" value="Spermine_synth"/>
    <property type="match status" value="1"/>
</dbReference>
<organism evidence="7 8">
    <name type="scientific">Ambispora leptoticha</name>
    <dbReference type="NCBI Taxonomy" id="144679"/>
    <lineage>
        <taxon>Eukaryota</taxon>
        <taxon>Fungi</taxon>
        <taxon>Fungi incertae sedis</taxon>
        <taxon>Mucoromycota</taxon>
        <taxon>Glomeromycotina</taxon>
        <taxon>Glomeromycetes</taxon>
        <taxon>Archaeosporales</taxon>
        <taxon>Ambisporaceae</taxon>
        <taxon>Ambispora</taxon>
    </lineage>
</organism>
<dbReference type="GO" id="GO:0006596">
    <property type="term" value="P:polyamine biosynthetic process"/>
    <property type="evidence" value="ECO:0007669"/>
    <property type="project" value="UniProtKB-UniRule"/>
</dbReference>
<feature type="transmembrane region" description="Helical" evidence="5">
    <location>
        <begin position="191"/>
        <end position="210"/>
    </location>
</feature>
<dbReference type="Gene3D" id="3.40.50.150">
    <property type="entry name" value="Vaccinia Virus protein VP39"/>
    <property type="match status" value="1"/>
</dbReference>